<evidence type="ECO:0000256" key="3">
    <source>
        <dbReference type="PIRSR" id="PIRSR000097-2"/>
    </source>
</evidence>
<evidence type="ECO:0000256" key="2">
    <source>
        <dbReference type="PIRSR" id="PIRSR000097-1"/>
    </source>
</evidence>
<dbReference type="InterPro" id="IPR036812">
    <property type="entry name" value="NAD(P)_OxRdtase_dom_sf"/>
</dbReference>
<keyword evidence="1" id="KW-0560">Oxidoreductase</keyword>
<evidence type="ECO:0000259" key="5">
    <source>
        <dbReference type="Pfam" id="PF00248"/>
    </source>
</evidence>
<dbReference type="PIRSF" id="PIRSF000097">
    <property type="entry name" value="AKR"/>
    <property type="match status" value="1"/>
</dbReference>
<dbReference type="InterPro" id="IPR020471">
    <property type="entry name" value="AKR"/>
</dbReference>
<dbReference type="PANTHER" id="PTHR11732">
    <property type="entry name" value="ALDO/KETO REDUCTASE"/>
    <property type="match status" value="1"/>
</dbReference>
<feature type="site" description="Lowers pKa of active site Tyr" evidence="4">
    <location>
        <position position="105"/>
    </location>
</feature>
<organism evidence="6">
    <name type="scientific">Alexandrium catenella</name>
    <name type="common">Red tide dinoflagellate</name>
    <name type="synonym">Gonyaulax catenella</name>
    <dbReference type="NCBI Taxonomy" id="2925"/>
    <lineage>
        <taxon>Eukaryota</taxon>
        <taxon>Sar</taxon>
        <taxon>Alveolata</taxon>
        <taxon>Dinophyceae</taxon>
        <taxon>Gonyaulacales</taxon>
        <taxon>Pyrocystaceae</taxon>
        <taxon>Alexandrium</taxon>
    </lineage>
</organism>
<dbReference type="PROSITE" id="PS00063">
    <property type="entry name" value="ALDOKETO_REDUCTASE_3"/>
    <property type="match status" value="1"/>
</dbReference>
<feature type="active site" description="Proton donor" evidence="2">
    <location>
        <position position="76"/>
    </location>
</feature>
<name>A0A7S1KWA2_ALECA</name>
<evidence type="ECO:0000313" key="6">
    <source>
        <dbReference type="EMBL" id="CAD9087826.1"/>
    </source>
</evidence>
<dbReference type="InterPro" id="IPR018170">
    <property type="entry name" value="Aldo/ket_reductase_CS"/>
</dbReference>
<dbReference type="EMBL" id="HBGE01002069">
    <property type="protein sequence ID" value="CAD9087826.1"/>
    <property type="molecule type" value="Transcribed_RNA"/>
</dbReference>
<feature type="domain" description="NADP-dependent oxidoreductase" evidence="5">
    <location>
        <begin position="43"/>
        <end position="328"/>
    </location>
</feature>
<dbReference type="Pfam" id="PF00248">
    <property type="entry name" value="Aldo_ket_red"/>
    <property type="match status" value="1"/>
</dbReference>
<evidence type="ECO:0000256" key="4">
    <source>
        <dbReference type="PIRSR" id="PIRSR000097-3"/>
    </source>
</evidence>
<reference evidence="6" key="1">
    <citation type="submission" date="2021-01" db="EMBL/GenBank/DDBJ databases">
        <authorList>
            <person name="Corre E."/>
            <person name="Pelletier E."/>
            <person name="Niang G."/>
            <person name="Scheremetjew M."/>
            <person name="Finn R."/>
            <person name="Kale V."/>
            <person name="Holt S."/>
            <person name="Cochrane G."/>
            <person name="Meng A."/>
            <person name="Brown T."/>
            <person name="Cohen L."/>
        </authorList>
    </citation>
    <scope>NUCLEOTIDE SEQUENCE</scope>
    <source>
        <strain evidence="6">OF101</strain>
    </source>
</reference>
<dbReference type="PRINTS" id="PR00069">
    <property type="entry name" value="ALDKETRDTASE"/>
</dbReference>
<dbReference type="FunFam" id="3.20.20.100:FF:000002">
    <property type="entry name" value="2,5-diketo-D-gluconic acid reductase A"/>
    <property type="match status" value="1"/>
</dbReference>
<dbReference type="AlphaFoldDB" id="A0A7S1KWA2"/>
<dbReference type="SUPFAM" id="SSF51430">
    <property type="entry name" value="NAD(P)-linked oxidoreductase"/>
    <property type="match status" value="1"/>
</dbReference>
<evidence type="ECO:0000256" key="1">
    <source>
        <dbReference type="ARBA" id="ARBA00023002"/>
    </source>
</evidence>
<gene>
    <name evidence="6" type="ORF">ACAT0790_LOCUS1270</name>
</gene>
<accession>A0A7S1KWA2</accession>
<proteinExistence type="predicted"/>
<sequence>MPRSGSRLSLLARHVAGVPSGRSLATACPALELGRTGDRMPAVGLGTWKLSPQDVAATVEEAIKVGYRHIDCACDYGNESLVGQGIRAAIAAGVCSRADLWVTSKLWNTYHREEHVQAACRRTLTDLGLDYLDLYLVHFPIPLKFVPFEMRYPPEWIHDPSAENPRMELDEGVSVDETWGAMECLVDEGLVRNIGVANFRVQLLQHLRRVARIQPQVNQVELHPFLAQDQLVRYCAEVGVAVTGFSPLGAGSYVELNAAAAEDSVLLRPEVKAIAKQHERTPAQVVLRWATQRGYSVVPKSSSVVRLRENLSIFDFELSTEEVAAISHLDCGRRFNDPGVFCVGMGAFYPIFG</sequence>
<dbReference type="PROSITE" id="PS00798">
    <property type="entry name" value="ALDOKETO_REDUCTASE_1"/>
    <property type="match status" value="1"/>
</dbReference>
<dbReference type="Gene3D" id="3.20.20.100">
    <property type="entry name" value="NADP-dependent oxidoreductase domain"/>
    <property type="match status" value="1"/>
</dbReference>
<dbReference type="InterPro" id="IPR023210">
    <property type="entry name" value="NADP_OxRdtase_dom"/>
</dbReference>
<dbReference type="GO" id="GO:0016616">
    <property type="term" value="F:oxidoreductase activity, acting on the CH-OH group of donors, NAD or NADP as acceptor"/>
    <property type="evidence" value="ECO:0007669"/>
    <property type="project" value="UniProtKB-ARBA"/>
</dbReference>
<protein>
    <recommendedName>
        <fullName evidence="5">NADP-dependent oxidoreductase domain-containing protein</fullName>
    </recommendedName>
</protein>
<feature type="binding site" evidence="3">
    <location>
        <position position="138"/>
    </location>
    <ligand>
        <name>substrate</name>
    </ligand>
</feature>